<dbReference type="AlphaFoldDB" id="J3L840"/>
<reference evidence="2" key="2">
    <citation type="submission" date="2013-04" db="UniProtKB">
        <authorList>
            <consortium name="EnsemblPlants"/>
        </authorList>
    </citation>
    <scope>IDENTIFICATION</scope>
</reference>
<dbReference type="PANTHER" id="PTHR34480">
    <property type="entry name" value="OS01G0967800 PROTEIN-RELATED"/>
    <property type="match status" value="1"/>
</dbReference>
<dbReference type="HOGENOM" id="CLU_1848177_0_0_1"/>
<evidence type="ECO:0000313" key="2">
    <source>
        <dbReference type="EnsemblPlants" id="OB01G53960.1"/>
    </source>
</evidence>
<dbReference type="Gramene" id="OB01G53960.1">
    <property type="protein sequence ID" value="OB01G53960.1"/>
    <property type="gene ID" value="OB01G53960"/>
</dbReference>
<name>J3L840_ORYBR</name>
<accession>J3L840</accession>
<reference evidence="2" key="1">
    <citation type="journal article" date="2013" name="Nat. Commun.">
        <title>Whole-genome sequencing of Oryza brachyantha reveals mechanisms underlying Oryza genome evolution.</title>
        <authorList>
            <person name="Chen J."/>
            <person name="Huang Q."/>
            <person name="Gao D."/>
            <person name="Wang J."/>
            <person name="Lang Y."/>
            <person name="Liu T."/>
            <person name="Li B."/>
            <person name="Bai Z."/>
            <person name="Luis Goicoechea J."/>
            <person name="Liang C."/>
            <person name="Chen C."/>
            <person name="Zhang W."/>
            <person name="Sun S."/>
            <person name="Liao Y."/>
            <person name="Zhang X."/>
            <person name="Yang L."/>
            <person name="Song C."/>
            <person name="Wang M."/>
            <person name="Shi J."/>
            <person name="Liu G."/>
            <person name="Liu J."/>
            <person name="Zhou H."/>
            <person name="Zhou W."/>
            <person name="Yu Q."/>
            <person name="An N."/>
            <person name="Chen Y."/>
            <person name="Cai Q."/>
            <person name="Wang B."/>
            <person name="Liu B."/>
            <person name="Min J."/>
            <person name="Huang Y."/>
            <person name="Wu H."/>
            <person name="Li Z."/>
            <person name="Zhang Y."/>
            <person name="Yin Y."/>
            <person name="Song W."/>
            <person name="Jiang J."/>
            <person name="Jackson S.A."/>
            <person name="Wing R.A."/>
            <person name="Wang J."/>
            <person name="Chen M."/>
        </authorList>
    </citation>
    <scope>NUCLEOTIDE SEQUENCE [LARGE SCALE GENOMIC DNA]</scope>
    <source>
        <strain evidence="2">cv. IRGC 101232</strain>
    </source>
</reference>
<dbReference type="PANTHER" id="PTHR34480:SF12">
    <property type="entry name" value="OS01G0961600 PROTEIN"/>
    <property type="match status" value="1"/>
</dbReference>
<dbReference type="EnsemblPlants" id="OB01G53960.1">
    <property type="protein sequence ID" value="OB01G53960.1"/>
    <property type="gene ID" value="OB01G53960"/>
</dbReference>
<keyword evidence="3" id="KW-1185">Reference proteome</keyword>
<feature type="region of interest" description="Disordered" evidence="1">
    <location>
        <begin position="1"/>
        <end position="23"/>
    </location>
</feature>
<protein>
    <submittedName>
        <fullName evidence="2">Uncharacterized protein</fullName>
    </submittedName>
</protein>
<organism evidence="2">
    <name type="scientific">Oryza brachyantha</name>
    <name type="common">malo sina</name>
    <dbReference type="NCBI Taxonomy" id="4533"/>
    <lineage>
        <taxon>Eukaryota</taxon>
        <taxon>Viridiplantae</taxon>
        <taxon>Streptophyta</taxon>
        <taxon>Embryophyta</taxon>
        <taxon>Tracheophyta</taxon>
        <taxon>Spermatophyta</taxon>
        <taxon>Magnoliopsida</taxon>
        <taxon>Liliopsida</taxon>
        <taxon>Poales</taxon>
        <taxon>Poaceae</taxon>
        <taxon>BOP clade</taxon>
        <taxon>Oryzoideae</taxon>
        <taxon>Oryzeae</taxon>
        <taxon>Oryzinae</taxon>
        <taxon>Oryza</taxon>
    </lineage>
</organism>
<proteinExistence type="predicted"/>
<sequence length="139" mass="16594">MSHIRSAVGSSKQKDDEEEEQDQLWGSRVEISFPEFHRYSEQLLDNVSKLCYPELDEIIEHLARYRIRFYVYSFSPLMFAAESGDELKDPTYYSLDEFREERYFVRYEKDKSLGQYIHPDHIRLAGLSDYHKLVLISVN</sequence>
<evidence type="ECO:0000313" key="3">
    <source>
        <dbReference type="Proteomes" id="UP000006038"/>
    </source>
</evidence>
<dbReference type="Proteomes" id="UP000006038">
    <property type="component" value="Chromosome 1"/>
</dbReference>
<evidence type="ECO:0000256" key="1">
    <source>
        <dbReference type="SAM" id="MobiDB-lite"/>
    </source>
</evidence>